<sequence length="387" mass="41233">MSILENLRSAFKGGAGSRVPLARGYASPWQWAHETGGATPPYDYRHAIRRAYLDNPVAQRAARIVAEGVGSAPLVETDTRALALVQATSAGQSLLETLAAQLLLHGNAFVQVSRDAAGHPVELFALRPERVSIVPDENGWPSAFRYKVGDRELVLGAEDADGWPQVIHLKHFHPADDHYGAGALSAADQAVAIHNAAARWNRALLENAARPSGALVYDTGDGATLTPDQFERLKAELSQAYAGSGNAGRPMLLEGGLSWQAMSLSPADMDFAELKAAAARDIALALGVPPMLLGLPGDNTYSNYREANRALWRLTLLPMAGKILGGLAEGLAGHFPDLDLRVDLDHVPALAEDREKLWAQVSGADFLSPAEKRAMLGLAPQAEGDAE</sequence>
<dbReference type="Proteomes" id="UP000092698">
    <property type="component" value="Chromosome"/>
</dbReference>
<reference evidence="1 2" key="1">
    <citation type="submission" date="2016-07" db="EMBL/GenBank/DDBJ databases">
        <title>Complete genome sequence of Altererythrobacter namhicola JCM 16345T, containing esterase-encoding genes.</title>
        <authorList>
            <person name="Cheng H."/>
            <person name="Wu Y.-H."/>
            <person name="Jian S.-L."/>
            <person name="Huo Y.-Y."/>
            <person name="Wang C.-S."/>
            <person name="Xu X.-W."/>
        </authorList>
    </citation>
    <scope>NUCLEOTIDE SEQUENCE [LARGE SCALE GENOMIC DNA]</scope>
    <source>
        <strain evidence="1 2">JCM 16345</strain>
    </source>
</reference>
<dbReference type="NCBIfam" id="TIGR01537">
    <property type="entry name" value="portal_HK97"/>
    <property type="match status" value="1"/>
</dbReference>
<evidence type="ECO:0000313" key="1">
    <source>
        <dbReference type="EMBL" id="ANU06590.1"/>
    </source>
</evidence>
<dbReference type="Gene3D" id="3.40.140.120">
    <property type="match status" value="1"/>
</dbReference>
<gene>
    <name evidence="1" type="ORF">A6F65_00263</name>
</gene>
<dbReference type="KEGG" id="anh:A6F65_00263"/>
<organism evidence="1 2">
    <name type="scientific">Paraurantiacibacter namhicola</name>
    <dbReference type="NCBI Taxonomy" id="645517"/>
    <lineage>
        <taxon>Bacteria</taxon>
        <taxon>Pseudomonadati</taxon>
        <taxon>Pseudomonadota</taxon>
        <taxon>Alphaproteobacteria</taxon>
        <taxon>Sphingomonadales</taxon>
        <taxon>Erythrobacteraceae</taxon>
        <taxon>Paraurantiacibacter</taxon>
    </lineage>
</organism>
<dbReference type="Pfam" id="PF04860">
    <property type="entry name" value="Phage_portal"/>
    <property type="match status" value="1"/>
</dbReference>
<dbReference type="OrthoDB" id="7592047at2"/>
<protein>
    <submittedName>
        <fullName evidence="1">Phage portal protein</fullName>
    </submittedName>
</protein>
<accession>A0A1C7D550</accession>
<dbReference type="AlphaFoldDB" id="A0A1C7D550"/>
<evidence type="ECO:0000313" key="2">
    <source>
        <dbReference type="Proteomes" id="UP000092698"/>
    </source>
</evidence>
<dbReference type="Gene3D" id="3.30.1120.70">
    <property type="match status" value="1"/>
</dbReference>
<keyword evidence="2" id="KW-1185">Reference proteome</keyword>
<dbReference type="PATRIC" id="fig|645517.4.peg.265"/>
<name>A0A1C7D550_9SPHN</name>
<dbReference type="InterPro" id="IPR006427">
    <property type="entry name" value="Portal_HK97"/>
</dbReference>
<dbReference type="InterPro" id="IPR006944">
    <property type="entry name" value="Phage/GTA_portal"/>
</dbReference>
<proteinExistence type="predicted"/>
<dbReference type="EMBL" id="CP016545">
    <property type="protein sequence ID" value="ANU06590.1"/>
    <property type="molecule type" value="Genomic_DNA"/>
</dbReference>
<dbReference type="RefSeq" id="WP_067784986.1">
    <property type="nucleotide sequence ID" value="NZ_CP016545.1"/>
</dbReference>
<dbReference type="Gene3D" id="1.20.1270.210">
    <property type="match status" value="1"/>
</dbReference>
<dbReference type="STRING" id="645517.A6F65_00263"/>